<accession>F4XT17</accession>
<dbReference type="Proteomes" id="UP000003959">
    <property type="component" value="Unassembled WGS sequence"/>
</dbReference>
<keyword evidence="2" id="KW-1185">Reference proteome</keyword>
<gene>
    <name evidence="1" type="ORF">LYNGBM3L_26920</name>
</gene>
<proteinExistence type="predicted"/>
<dbReference type="HOGENOM" id="CLU_3292566_0_0_3"/>
<evidence type="ECO:0000313" key="1">
    <source>
        <dbReference type="EMBL" id="EGJ32192.1"/>
    </source>
</evidence>
<protein>
    <submittedName>
        <fullName evidence="1">Uncharacterized protein</fullName>
    </submittedName>
</protein>
<dbReference type="EMBL" id="GL890927">
    <property type="protein sequence ID" value="EGJ32192.1"/>
    <property type="molecule type" value="Genomic_DNA"/>
</dbReference>
<name>F4XT17_9CYAN</name>
<sequence>MGNFFLRLPWFQGEDETVRSYRKIMEPLWLIGYAKKVKTY</sequence>
<dbReference type="AlphaFoldDB" id="F4XT17"/>
<evidence type="ECO:0000313" key="2">
    <source>
        <dbReference type="Proteomes" id="UP000003959"/>
    </source>
</evidence>
<reference evidence="2" key="1">
    <citation type="journal article" date="2011" name="Proc. Natl. Acad. Sci. U.S.A.">
        <title>Genomic insights into the physiology and ecology of the marine filamentous cyanobacterium Lyngbya majuscula.</title>
        <authorList>
            <person name="Jones A.C."/>
            <person name="Monroe E.A."/>
            <person name="Podell S."/>
            <person name="Hess W.R."/>
            <person name="Klages S."/>
            <person name="Esquenazi E."/>
            <person name="Niessen S."/>
            <person name="Hoover H."/>
            <person name="Rothmann M."/>
            <person name="Lasken R.S."/>
            <person name="Yates J.R.III."/>
            <person name="Reinhardt R."/>
            <person name="Kube M."/>
            <person name="Burkart M.D."/>
            <person name="Allen E.E."/>
            <person name="Dorrestein P.C."/>
            <person name="Gerwick W.H."/>
            <person name="Gerwick L."/>
        </authorList>
    </citation>
    <scope>NUCLEOTIDE SEQUENCE [LARGE SCALE GENOMIC DNA]</scope>
    <source>
        <strain evidence="2">3L</strain>
    </source>
</reference>
<organism evidence="1 2">
    <name type="scientific">Moorena producens 3L</name>
    <dbReference type="NCBI Taxonomy" id="489825"/>
    <lineage>
        <taxon>Bacteria</taxon>
        <taxon>Bacillati</taxon>
        <taxon>Cyanobacteriota</taxon>
        <taxon>Cyanophyceae</taxon>
        <taxon>Coleofasciculales</taxon>
        <taxon>Coleofasciculaceae</taxon>
        <taxon>Moorena</taxon>
    </lineage>
</organism>